<evidence type="ECO:0000313" key="3">
    <source>
        <dbReference type="Proteomes" id="UP001575105"/>
    </source>
</evidence>
<dbReference type="EMBL" id="JBGUBD010000006">
    <property type="protein sequence ID" value="MFA9478990.1"/>
    <property type="molecule type" value="Genomic_DNA"/>
</dbReference>
<dbReference type="PANTHER" id="PTHR43155">
    <property type="entry name" value="CYCLIC DI-GMP PHOSPHODIESTERASE PA4108-RELATED"/>
    <property type="match status" value="1"/>
</dbReference>
<gene>
    <name evidence="2" type="ORF">ACERK3_11910</name>
</gene>
<dbReference type="RefSeq" id="WP_425345907.1">
    <property type="nucleotide sequence ID" value="NZ_JBGUBD010000006.1"/>
</dbReference>
<dbReference type="CDD" id="cd00077">
    <property type="entry name" value="HDc"/>
    <property type="match status" value="1"/>
</dbReference>
<dbReference type="Gene3D" id="1.10.3210.10">
    <property type="entry name" value="Hypothetical protein af1432"/>
    <property type="match status" value="1"/>
</dbReference>
<dbReference type="SUPFAM" id="SSF109604">
    <property type="entry name" value="HD-domain/PDEase-like"/>
    <property type="match status" value="1"/>
</dbReference>
<dbReference type="GO" id="GO:0016787">
    <property type="term" value="F:hydrolase activity"/>
    <property type="evidence" value="ECO:0007669"/>
    <property type="project" value="UniProtKB-KW"/>
</dbReference>
<keyword evidence="2" id="KW-0378">Hydrolase</keyword>
<organism evidence="2 3">
    <name type="scientific">Natronomicrosphaera hydrolytica</name>
    <dbReference type="NCBI Taxonomy" id="3242702"/>
    <lineage>
        <taxon>Bacteria</taxon>
        <taxon>Pseudomonadati</taxon>
        <taxon>Planctomycetota</taxon>
        <taxon>Phycisphaerae</taxon>
        <taxon>Phycisphaerales</taxon>
        <taxon>Phycisphaeraceae</taxon>
        <taxon>Natronomicrosphaera</taxon>
    </lineage>
</organism>
<feature type="domain" description="HD-GYP" evidence="1">
    <location>
        <begin position="209"/>
        <end position="405"/>
    </location>
</feature>
<name>A0ABV4U750_9BACT</name>
<evidence type="ECO:0000313" key="2">
    <source>
        <dbReference type="EMBL" id="MFA9478990.1"/>
    </source>
</evidence>
<sequence>MQRLKVNQIEPGQIFSQSLFLPSGQKLLSDGVKVTERHVKAIRQCGARELLLADSVVELVAAGVVQRADRSRLVVGQTAESELLTQSGQVLLGAGEQLEQHHLDALDASGEAYEGGKRSGNGTRERILMADALLEELEQVAAEIPLRIKRANQTWIKPTEADDWPDPDALITKRDKSVEKLRTLFARVEAGVSVPVSCFDELVDDLLIDLARHPQRFTQLALLCPRRENYLPDHAYTVCTLALAIAVKLRWSRDDTRQLGTAALLADLGMLLVPERIRTGSCQLTDIDRARVHRHPVFSLAMIQEVVGVPDALRLAAVQHHERENGSGYPRGRRKNQISDIARVLAVADTFAAGTEARHYREMKLPYAVMEETVRNASSVFLWAPAVRGLLAVAGLFPVGSYIRLSNGSRAHVLASNAKMIDRPLVQLLDEEGLPKGKPIDLATIRRAALFVVRPAPAP</sequence>
<dbReference type="PANTHER" id="PTHR43155:SF2">
    <property type="entry name" value="CYCLIC DI-GMP PHOSPHODIESTERASE PA4108"/>
    <property type="match status" value="1"/>
</dbReference>
<dbReference type="Proteomes" id="UP001575105">
    <property type="component" value="Unassembled WGS sequence"/>
</dbReference>
<reference evidence="2 3" key="1">
    <citation type="submission" date="2024-08" db="EMBL/GenBank/DDBJ databases">
        <title>Whole-genome sequencing of halo(alkali)philic microorganisms from hypersaline lakes.</title>
        <authorList>
            <person name="Sorokin D.Y."/>
            <person name="Merkel A.Y."/>
            <person name="Messina E."/>
            <person name="Yakimov M."/>
        </authorList>
    </citation>
    <scope>NUCLEOTIDE SEQUENCE [LARGE SCALE GENOMIC DNA]</scope>
    <source>
        <strain evidence="2 3">AB-hyl4</strain>
    </source>
</reference>
<dbReference type="Pfam" id="PF13487">
    <property type="entry name" value="HD_5"/>
    <property type="match status" value="1"/>
</dbReference>
<keyword evidence="3" id="KW-1185">Reference proteome</keyword>
<proteinExistence type="predicted"/>
<protein>
    <submittedName>
        <fullName evidence="2">HD-GYP domain-containing protein</fullName>
        <ecNumber evidence="2">3.1.4.-</ecNumber>
    </submittedName>
</protein>
<dbReference type="InterPro" id="IPR003607">
    <property type="entry name" value="HD/PDEase_dom"/>
</dbReference>
<evidence type="ECO:0000259" key="1">
    <source>
        <dbReference type="PROSITE" id="PS51832"/>
    </source>
</evidence>
<accession>A0ABV4U750</accession>
<dbReference type="PROSITE" id="PS51832">
    <property type="entry name" value="HD_GYP"/>
    <property type="match status" value="1"/>
</dbReference>
<comment type="caution">
    <text evidence="2">The sequence shown here is derived from an EMBL/GenBank/DDBJ whole genome shotgun (WGS) entry which is preliminary data.</text>
</comment>
<dbReference type="EC" id="3.1.4.-" evidence="2"/>
<dbReference type="InterPro" id="IPR037522">
    <property type="entry name" value="HD_GYP_dom"/>
</dbReference>